<reference evidence="1" key="1">
    <citation type="journal article" date="2014" name="Front. Microbiol.">
        <title>High frequency of phylogenetically diverse reductive dehalogenase-homologous genes in deep subseafloor sedimentary metagenomes.</title>
        <authorList>
            <person name="Kawai M."/>
            <person name="Futagami T."/>
            <person name="Toyoda A."/>
            <person name="Takaki Y."/>
            <person name="Nishi S."/>
            <person name="Hori S."/>
            <person name="Arai W."/>
            <person name="Tsubouchi T."/>
            <person name="Morono Y."/>
            <person name="Uchiyama I."/>
            <person name="Ito T."/>
            <person name="Fujiyama A."/>
            <person name="Inagaki F."/>
            <person name="Takami H."/>
        </authorList>
    </citation>
    <scope>NUCLEOTIDE SEQUENCE</scope>
    <source>
        <strain evidence="1">Expedition CK06-06</strain>
    </source>
</reference>
<dbReference type="EMBL" id="BARV01024885">
    <property type="protein sequence ID" value="GAI38214.1"/>
    <property type="molecule type" value="Genomic_DNA"/>
</dbReference>
<organism evidence="1">
    <name type="scientific">marine sediment metagenome</name>
    <dbReference type="NCBI Taxonomy" id="412755"/>
    <lineage>
        <taxon>unclassified sequences</taxon>
        <taxon>metagenomes</taxon>
        <taxon>ecological metagenomes</taxon>
    </lineage>
</organism>
<sequence>MLKIKTETGPKLTAGAFDVAFDEFETVKEATVSFDNPAADGKVFGTDVAISGTIVTVTVKKLDVTGIPPQPWANAKTADVADMKFTVIADCE</sequence>
<proteinExistence type="predicted"/>
<gene>
    <name evidence="1" type="ORF">S06H3_40524</name>
</gene>
<dbReference type="AlphaFoldDB" id="X1Q4N4"/>
<evidence type="ECO:0000313" key="1">
    <source>
        <dbReference type="EMBL" id="GAI38214.1"/>
    </source>
</evidence>
<accession>X1Q4N4</accession>
<comment type="caution">
    <text evidence="1">The sequence shown here is derived from an EMBL/GenBank/DDBJ whole genome shotgun (WGS) entry which is preliminary data.</text>
</comment>
<protein>
    <submittedName>
        <fullName evidence="1">Uncharacterized protein</fullName>
    </submittedName>
</protein>
<name>X1Q4N4_9ZZZZ</name>